<feature type="binding site" evidence="7">
    <location>
        <position position="122"/>
    </location>
    <ligand>
        <name>5-amino-6-(D-ribitylamino)uracil</name>
        <dbReference type="ChEBI" id="CHEBI:15934"/>
    </ligand>
</feature>
<feature type="binding site" evidence="7">
    <location>
        <position position="31"/>
    </location>
    <ligand>
        <name>5-amino-6-(D-ribitylamino)uracil</name>
        <dbReference type="ChEBI" id="CHEBI:15934"/>
    </ligand>
</feature>
<dbReference type="Gene3D" id="3.40.50.960">
    <property type="entry name" value="Lumazine/riboflavin synthase"/>
    <property type="match status" value="1"/>
</dbReference>
<evidence type="ECO:0000256" key="1">
    <source>
        <dbReference type="ARBA" id="ARBA00004917"/>
    </source>
</evidence>
<feature type="active site" description="Proton donor" evidence="7">
    <location>
        <position position="97"/>
    </location>
</feature>
<dbReference type="PANTHER" id="PTHR21058">
    <property type="entry name" value="6,7-DIMETHYL-8-RIBITYLLUMAZINE SYNTHASE DMRL SYNTHASE LUMAZINE SYNTHASE"/>
    <property type="match status" value="1"/>
</dbReference>
<comment type="function">
    <text evidence="7">Catalyzes the formation of 6,7-dimethyl-8-ribityllumazine by condensation of 5-amino-6-(D-ribitylamino)uracil with 3,4-dihydroxy-2-butanone 4-phosphate. This is the penultimate step in the biosynthesis of riboflavin.</text>
</comment>
<protein>
    <recommendedName>
        <fullName evidence="3 7">6,7-dimethyl-8-ribityllumazine synthase</fullName>
        <shortName evidence="7">DMRL synthase</shortName>
        <shortName evidence="7">LS</shortName>
        <shortName evidence="7">Lumazine synthase</shortName>
        <ecNumber evidence="3 7">2.5.1.78</ecNumber>
    </recommendedName>
</protein>
<dbReference type="EC" id="2.5.1.78" evidence="3 7"/>
<sequence>MATKNQNLSSYDPESVPFAGGLKIAITVARWNSNITYALLDGAISALKEHGVESQDIDVFYVPGTFELVHSSASLVRMEKYDAVIAIGCVIQGETPHFTFISDAVANGLASLNMNSSVPVIFGVLTTDNMEQAEERAGGKHGNKGVEAGITAIQMAKLFG</sequence>
<keyword evidence="5 7" id="KW-0808">Transferase</keyword>
<comment type="caution">
    <text evidence="8">The sequence shown here is derived from an EMBL/GenBank/DDBJ whole genome shotgun (WGS) entry which is preliminary data.</text>
</comment>
<evidence type="ECO:0000313" key="8">
    <source>
        <dbReference type="EMBL" id="KGN93391.1"/>
    </source>
</evidence>
<evidence type="ECO:0000256" key="6">
    <source>
        <dbReference type="ARBA" id="ARBA00048785"/>
    </source>
</evidence>
<dbReference type="RefSeq" id="WP_036788841.1">
    <property type="nucleotide sequence ID" value="NZ_JQZV01000003.1"/>
</dbReference>
<reference evidence="8 9" key="1">
    <citation type="submission" date="2014-08" db="EMBL/GenBank/DDBJ databases">
        <title>Porphyromonas canoris strain:OH2762 Genome sequencing.</title>
        <authorList>
            <person name="Wallis C."/>
            <person name="Deusch O."/>
            <person name="O'Flynn C."/>
            <person name="Davis I."/>
            <person name="Jospin G."/>
            <person name="Darling A.E."/>
            <person name="Coil D.A."/>
            <person name="Alexiev A."/>
            <person name="Horsfall A."/>
            <person name="Kirkwood N."/>
            <person name="Harris S."/>
            <person name="Eisen J.A."/>
        </authorList>
    </citation>
    <scope>NUCLEOTIDE SEQUENCE [LARGE SCALE GENOMIC DNA]</scope>
    <source>
        <strain evidence="9">COT-108 OH2762</strain>
    </source>
</reference>
<dbReference type="HAMAP" id="MF_00178">
    <property type="entry name" value="Lumazine_synth"/>
    <property type="match status" value="1"/>
</dbReference>
<dbReference type="InterPro" id="IPR034964">
    <property type="entry name" value="LS"/>
</dbReference>
<dbReference type="CDD" id="cd09209">
    <property type="entry name" value="Lumazine_synthase-I"/>
    <property type="match status" value="1"/>
</dbReference>
<feature type="binding site" evidence="7">
    <location>
        <begin position="65"/>
        <end position="67"/>
    </location>
    <ligand>
        <name>5-amino-6-(D-ribitylamino)uracil</name>
        <dbReference type="ChEBI" id="CHEBI:15934"/>
    </ligand>
</feature>
<proteinExistence type="inferred from homology"/>
<keyword evidence="9" id="KW-1185">Reference proteome</keyword>
<evidence type="ECO:0000256" key="4">
    <source>
        <dbReference type="ARBA" id="ARBA00022619"/>
    </source>
</evidence>
<dbReference type="Pfam" id="PF00885">
    <property type="entry name" value="DMRL_synthase"/>
    <property type="match status" value="1"/>
</dbReference>
<dbReference type="PANTHER" id="PTHR21058:SF0">
    <property type="entry name" value="6,7-DIMETHYL-8-RIBITYLLUMAZINE SYNTHASE"/>
    <property type="match status" value="1"/>
</dbReference>
<dbReference type="InterPro" id="IPR002180">
    <property type="entry name" value="LS/RS"/>
</dbReference>
<dbReference type="EMBL" id="JQZV01000003">
    <property type="protein sequence ID" value="KGN93391.1"/>
    <property type="molecule type" value="Genomic_DNA"/>
</dbReference>
<dbReference type="NCBIfam" id="TIGR00114">
    <property type="entry name" value="lumazine-synth"/>
    <property type="match status" value="1"/>
</dbReference>
<evidence type="ECO:0000256" key="7">
    <source>
        <dbReference type="HAMAP-Rule" id="MF_00178"/>
    </source>
</evidence>
<dbReference type="InterPro" id="IPR036467">
    <property type="entry name" value="LS/RS_sf"/>
</dbReference>
<accession>A0ABR4XMR4</accession>
<name>A0ABR4XMR4_9PORP</name>
<dbReference type="Proteomes" id="UP000030101">
    <property type="component" value="Unassembled WGS sequence"/>
</dbReference>
<feature type="binding site" evidence="7">
    <location>
        <begin position="94"/>
        <end position="95"/>
    </location>
    <ligand>
        <name>(2S)-2-hydroxy-3-oxobutyl phosphate</name>
        <dbReference type="ChEBI" id="CHEBI:58830"/>
    </ligand>
</feature>
<feature type="binding site" evidence="7">
    <location>
        <begin position="89"/>
        <end position="91"/>
    </location>
    <ligand>
        <name>5-amino-6-(D-ribitylamino)uracil</name>
        <dbReference type="ChEBI" id="CHEBI:15934"/>
    </ligand>
</feature>
<comment type="pathway">
    <text evidence="1 7">Cofactor biosynthesis; riboflavin biosynthesis; riboflavin from 2-hydroxy-3-oxobutyl phosphate and 5-amino-6-(D-ribitylamino)uracil: step 1/2.</text>
</comment>
<evidence type="ECO:0000256" key="2">
    <source>
        <dbReference type="ARBA" id="ARBA00007424"/>
    </source>
</evidence>
<dbReference type="SUPFAM" id="SSF52121">
    <property type="entry name" value="Lumazine synthase"/>
    <property type="match status" value="1"/>
</dbReference>
<feature type="binding site" evidence="7">
    <location>
        <position position="136"/>
    </location>
    <ligand>
        <name>(2S)-2-hydroxy-3-oxobutyl phosphate</name>
        <dbReference type="ChEBI" id="CHEBI:58830"/>
    </ligand>
</feature>
<comment type="catalytic activity">
    <reaction evidence="6 7">
        <text>(2S)-2-hydroxy-3-oxobutyl phosphate + 5-amino-6-(D-ribitylamino)uracil = 6,7-dimethyl-8-(1-D-ribityl)lumazine + phosphate + 2 H2O + H(+)</text>
        <dbReference type="Rhea" id="RHEA:26152"/>
        <dbReference type="ChEBI" id="CHEBI:15377"/>
        <dbReference type="ChEBI" id="CHEBI:15378"/>
        <dbReference type="ChEBI" id="CHEBI:15934"/>
        <dbReference type="ChEBI" id="CHEBI:43474"/>
        <dbReference type="ChEBI" id="CHEBI:58201"/>
        <dbReference type="ChEBI" id="CHEBI:58830"/>
        <dbReference type="EC" id="2.5.1.78"/>
    </reaction>
</comment>
<evidence type="ECO:0000313" key="9">
    <source>
        <dbReference type="Proteomes" id="UP000030101"/>
    </source>
</evidence>
<keyword evidence="4 7" id="KW-0686">Riboflavin biosynthesis</keyword>
<comment type="similarity">
    <text evidence="2 7">Belongs to the DMRL synthase family.</text>
</comment>
<evidence type="ECO:0000256" key="3">
    <source>
        <dbReference type="ARBA" id="ARBA00012664"/>
    </source>
</evidence>
<evidence type="ECO:0000256" key="5">
    <source>
        <dbReference type="ARBA" id="ARBA00022679"/>
    </source>
</evidence>
<organism evidence="8 9">
    <name type="scientific">Porphyromonas canoris</name>
    <dbReference type="NCBI Taxonomy" id="36875"/>
    <lineage>
        <taxon>Bacteria</taxon>
        <taxon>Pseudomonadati</taxon>
        <taxon>Bacteroidota</taxon>
        <taxon>Bacteroidia</taxon>
        <taxon>Bacteroidales</taxon>
        <taxon>Porphyromonadaceae</taxon>
        <taxon>Porphyromonas</taxon>
    </lineage>
</organism>
<gene>
    <name evidence="7" type="primary">ribH</name>
    <name evidence="8" type="ORF">HQ43_01775</name>
</gene>